<sequence length="177" mass="19884">MQLLTFLQTDNGFCRVYYKDNVKNVFCYQPSHVRGQYALYACSRDGEPSHAVGHQDFKIDCLPDSEGCSTAAEFSAWYLSTVSEHQRISAIFYPQVWVDDEAVEVDPGATTIDVTSEILRLGRVKAMALKDNDSPSDDLRLAVNSPQWVQNWPGPFRVVCSQSIRDYFSRDTVAAAS</sequence>
<accession>A0A1X1A156</accession>
<name>A0A1X1A156_PSEPU</name>
<evidence type="ECO:0000313" key="4">
    <source>
        <dbReference type="Proteomes" id="UP000516786"/>
    </source>
</evidence>
<dbReference type="Proteomes" id="UP000193675">
    <property type="component" value="Unassembled WGS sequence"/>
</dbReference>
<dbReference type="OrthoDB" id="7475507at2"/>
<organism evidence="1 3">
    <name type="scientific">Pseudomonas putida</name>
    <name type="common">Arthrobacter siderocapsulatus</name>
    <dbReference type="NCBI Taxonomy" id="303"/>
    <lineage>
        <taxon>Bacteria</taxon>
        <taxon>Pseudomonadati</taxon>
        <taxon>Pseudomonadota</taxon>
        <taxon>Gammaproteobacteria</taxon>
        <taxon>Pseudomonadales</taxon>
        <taxon>Pseudomonadaceae</taxon>
        <taxon>Pseudomonas</taxon>
    </lineage>
</organism>
<reference evidence="2 4" key="2">
    <citation type="submission" date="2020-09" db="EMBL/GenBank/DDBJ databases">
        <title>Co-existence of a novel multidrug-resistance efflux pump with carbapenem resistance gene blaVIM-2 in one megaplasmid in Pseudomonas putida.</title>
        <authorList>
            <person name="Peng K."/>
            <person name="Li R."/>
        </authorList>
    </citation>
    <scope>NUCLEOTIDE SEQUENCE [LARGE SCALE GENOMIC DNA]</scope>
    <source>
        <strain evidence="2 4">ZXPA-20</strain>
        <plasmid evidence="2 4">pZXPA-20-602k</plasmid>
    </source>
</reference>
<proteinExistence type="predicted"/>
<evidence type="ECO:0000313" key="2">
    <source>
        <dbReference type="EMBL" id="QOD01372.1"/>
    </source>
</evidence>
<keyword evidence="2" id="KW-0614">Plasmid</keyword>
<protein>
    <submittedName>
        <fullName evidence="1">Uncharacterized protein</fullName>
    </submittedName>
</protein>
<dbReference type="AlphaFoldDB" id="A0A1X1A156"/>
<evidence type="ECO:0000313" key="1">
    <source>
        <dbReference type="EMBL" id="ORL58686.1"/>
    </source>
</evidence>
<dbReference type="EMBL" id="CP061724">
    <property type="protein sequence ID" value="QOD01372.1"/>
    <property type="molecule type" value="Genomic_DNA"/>
</dbReference>
<geneLocation type="plasmid" evidence="2 4">
    <name>pZXPA-20-602k</name>
</geneLocation>
<evidence type="ECO:0000313" key="3">
    <source>
        <dbReference type="Proteomes" id="UP000193675"/>
    </source>
</evidence>
<dbReference type="RefSeq" id="WP_084851409.1">
    <property type="nucleotide sequence ID" value="NZ_CP061724.1"/>
</dbReference>
<dbReference type="Proteomes" id="UP000516786">
    <property type="component" value="Plasmid pZXPA-20-602k"/>
</dbReference>
<reference evidence="1 3" key="1">
    <citation type="submission" date="2017-04" db="EMBL/GenBank/DDBJ databases">
        <title>Presence of VIM-2 positive Pseudomonas species in chickens and their surrounding environment.</title>
        <authorList>
            <person name="Zhang R."/>
        </authorList>
    </citation>
    <scope>NUCLEOTIDE SEQUENCE [LARGE SCALE GENOMIC DNA]</scope>
    <source>
        <strain evidence="1 3">DZ-C18</strain>
    </source>
</reference>
<dbReference type="EMBL" id="NBWC01000049">
    <property type="protein sequence ID" value="ORL58686.1"/>
    <property type="molecule type" value="Genomic_DNA"/>
</dbReference>
<gene>
    <name evidence="1" type="ORF">B7H17_24455</name>
    <name evidence="2" type="ORF">ID616_32810</name>
</gene>